<reference evidence="4" key="1">
    <citation type="journal article" date="2019" name="Microbiol. Resour. Announc.">
        <title>Complete Genome Sequence of Halomonas olivaria, a Moderately Halophilic Bacterium Isolated from Olive Processing Effluents, Obtained by Nanopore Sequencing.</title>
        <authorList>
            <person name="Nagata S."/>
            <person name="Ii K.M."/>
            <person name="Tsukimi T."/>
            <person name="Miura M.C."/>
            <person name="Galipon J."/>
            <person name="Arakawa K."/>
        </authorList>
    </citation>
    <scope>NUCLEOTIDE SEQUENCE [LARGE SCALE GENOMIC DNA]</scope>
    <source>
        <strain evidence="4">TYRC17</strain>
    </source>
</reference>
<keyword evidence="1" id="KW-0227">DNA damage</keyword>
<name>A0ABM7GCL7_9GAMM</name>
<dbReference type="InterPro" id="IPR000445">
    <property type="entry name" value="HhH_motif"/>
</dbReference>
<dbReference type="Proteomes" id="UP000289555">
    <property type="component" value="Chromosome"/>
</dbReference>
<keyword evidence="4" id="KW-1185">Reference proteome</keyword>
<sequence length="72" mass="7856">MGAPPGSEAVRGEWYELASYQREQWQAVPGVGPVRAEALLAFFSHPEVQRMAAQLNQAGLLVFNGSITNQAR</sequence>
<dbReference type="SUPFAM" id="SSF47781">
    <property type="entry name" value="RuvA domain 2-like"/>
    <property type="match status" value="1"/>
</dbReference>
<evidence type="ECO:0000256" key="1">
    <source>
        <dbReference type="ARBA" id="ARBA00022763"/>
    </source>
</evidence>
<dbReference type="InterPro" id="IPR010994">
    <property type="entry name" value="RuvA_2-like"/>
</dbReference>
<keyword evidence="2" id="KW-0234">DNA repair</keyword>
<dbReference type="Gene3D" id="1.10.150.20">
    <property type="entry name" value="5' to 3' exonuclease, C-terminal subdomain"/>
    <property type="match status" value="1"/>
</dbReference>
<proteinExistence type="predicted"/>
<protein>
    <submittedName>
        <fullName evidence="3">Uncharacterized protein</fullName>
    </submittedName>
</protein>
<evidence type="ECO:0000313" key="3">
    <source>
        <dbReference type="EMBL" id="BBI48128.1"/>
    </source>
</evidence>
<gene>
    <name evidence="3" type="ORF">HORIV_05490</name>
</gene>
<organism evidence="3 4">
    <name type="scientific">Vreelandella olivaria</name>
    <dbReference type="NCBI Taxonomy" id="390919"/>
    <lineage>
        <taxon>Bacteria</taxon>
        <taxon>Pseudomonadati</taxon>
        <taxon>Pseudomonadota</taxon>
        <taxon>Gammaproteobacteria</taxon>
        <taxon>Oceanospirillales</taxon>
        <taxon>Halomonadaceae</taxon>
        <taxon>Vreelandella</taxon>
    </lineage>
</organism>
<accession>A0ABM7GCL7</accession>
<dbReference type="Pfam" id="PF00633">
    <property type="entry name" value="HHH"/>
    <property type="match status" value="1"/>
</dbReference>
<evidence type="ECO:0000256" key="2">
    <source>
        <dbReference type="ARBA" id="ARBA00023204"/>
    </source>
</evidence>
<dbReference type="EMBL" id="AP019416">
    <property type="protein sequence ID" value="BBI48128.1"/>
    <property type="molecule type" value="Genomic_DNA"/>
</dbReference>
<evidence type="ECO:0000313" key="4">
    <source>
        <dbReference type="Proteomes" id="UP000289555"/>
    </source>
</evidence>